<evidence type="ECO:0000259" key="6">
    <source>
        <dbReference type="PROSITE" id="PS50023"/>
    </source>
</evidence>
<organism evidence="7">
    <name type="scientific">Cuerna arida</name>
    <dbReference type="NCBI Taxonomy" id="1464854"/>
    <lineage>
        <taxon>Eukaryota</taxon>
        <taxon>Metazoa</taxon>
        <taxon>Ecdysozoa</taxon>
        <taxon>Arthropoda</taxon>
        <taxon>Hexapoda</taxon>
        <taxon>Insecta</taxon>
        <taxon>Pterygota</taxon>
        <taxon>Neoptera</taxon>
        <taxon>Paraneoptera</taxon>
        <taxon>Hemiptera</taxon>
        <taxon>Auchenorrhyncha</taxon>
        <taxon>Membracoidea</taxon>
        <taxon>Cicadellidae</taxon>
        <taxon>Cicadellinae</taxon>
        <taxon>Proconiini</taxon>
        <taxon>Cuerna</taxon>
    </lineage>
</organism>
<dbReference type="PROSITE" id="PS00478">
    <property type="entry name" value="LIM_DOMAIN_1"/>
    <property type="match status" value="1"/>
</dbReference>
<evidence type="ECO:0000313" key="7">
    <source>
        <dbReference type="EMBL" id="JAS68599.1"/>
    </source>
</evidence>
<dbReference type="GO" id="GO:0046872">
    <property type="term" value="F:metal ion binding"/>
    <property type="evidence" value="ECO:0007669"/>
    <property type="project" value="UniProtKB-KW"/>
</dbReference>
<dbReference type="SMART" id="SM00132">
    <property type="entry name" value="LIM"/>
    <property type="match status" value="1"/>
</dbReference>
<keyword evidence="3 4" id="KW-0440">LIM domain</keyword>
<dbReference type="PANTHER" id="PTHR24206">
    <property type="entry name" value="OS06G0237300 PROTEIN"/>
    <property type="match status" value="1"/>
</dbReference>
<dbReference type="Pfam" id="PF00412">
    <property type="entry name" value="LIM"/>
    <property type="match status" value="1"/>
</dbReference>
<evidence type="ECO:0000256" key="5">
    <source>
        <dbReference type="SAM" id="MobiDB-lite"/>
    </source>
</evidence>
<evidence type="ECO:0000256" key="1">
    <source>
        <dbReference type="ARBA" id="ARBA00022723"/>
    </source>
</evidence>
<dbReference type="PROSITE" id="PS50023">
    <property type="entry name" value="LIM_DOMAIN_2"/>
    <property type="match status" value="1"/>
</dbReference>
<evidence type="ECO:0000256" key="2">
    <source>
        <dbReference type="ARBA" id="ARBA00022833"/>
    </source>
</evidence>
<feature type="region of interest" description="Disordered" evidence="5">
    <location>
        <begin position="245"/>
        <end position="268"/>
    </location>
</feature>
<feature type="compositionally biased region" description="Acidic residues" evidence="5">
    <location>
        <begin position="208"/>
        <end position="223"/>
    </location>
</feature>
<feature type="domain" description="LIM zinc-binding" evidence="6">
    <location>
        <begin position="26"/>
        <end position="86"/>
    </location>
</feature>
<feature type="region of interest" description="Disordered" evidence="5">
    <location>
        <begin position="201"/>
        <end position="223"/>
    </location>
</feature>
<evidence type="ECO:0000256" key="4">
    <source>
        <dbReference type="PROSITE-ProRule" id="PRU00125"/>
    </source>
</evidence>
<dbReference type="EMBL" id="GECZ01001170">
    <property type="protein sequence ID" value="JAS68599.1"/>
    <property type="molecule type" value="Transcribed_RNA"/>
</dbReference>
<feature type="non-terminal residue" evidence="7">
    <location>
        <position position="493"/>
    </location>
</feature>
<name>A0A1B6H1P8_9HEMI</name>
<sequence>VRSSDAETAQDKFNGSGVNGVKTESNLCKNCAKNVFQMELVKAERALWHKNCFRCCDCNRQLSVDSYESHEGKLYCKAHFRQIFAPKVIEDGGCAELNQAATRPEMIIRENQPEELPPDVVRASSKSDLGLEELQSLNVREKFRKFEKGVSMDSAPAQTNEVMSVAPVKRSASILSKLAKFQAKGFNVGITDEELRAYAAGMSSANSSDDEGDDAQDRGDDNDDELIRCAKNRREKPCVFSQMDDMRKKWEAGHSTEEREERREERKQELQSIRNRLFHGKQVRMKEAYQQAIEDSCSNAKIKKTTPITPDELSEARAREIKEKFEKGELSGSRSEPKLSEDKAVFEVATSKQSRSLFLGLEASASRNGGVVSPCATRPLSPRTPSRDSVAMKHDNVVKSGDCVDDFHIETVDVSNKFKFFESYQEPVKPRKEFRITPPREGQVKMDVDEDEGGANEDAQKEGKLGVVSNGGLKIARETHTATRMLNVFRKME</sequence>
<feature type="non-terminal residue" evidence="7">
    <location>
        <position position="1"/>
    </location>
</feature>
<reference evidence="7" key="1">
    <citation type="submission" date="2015-11" db="EMBL/GenBank/DDBJ databases">
        <title>De novo transcriptome assembly of four potential Pierce s Disease insect vectors from Arizona vineyards.</title>
        <authorList>
            <person name="Tassone E.E."/>
        </authorList>
    </citation>
    <scope>NUCLEOTIDE SEQUENCE</scope>
</reference>
<dbReference type="InterPro" id="IPR001781">
    <property type="entry name" value="Znf_LIM"/>
</dbReference>
<evidence type="ECO:0000256" key="3">
    <source>
        <dbReference type="ARBA" id="ARBA00023038"/>
    </source>
</evidence>
<keyword evidence="2 4" id="KW-0862">Zinc</keyword>
<dbReference type="AlphaFoldDB" id="A0A1B6H1P8"/>
<protein>
    <recommendedName>
        <fullName evidence="6">LIM zinc-binding domain-containing protein</fullName>
    </recommendedName>
</protein>
<dbReference type="SUPFAM" id="SSF57716">
    <property type="entry name" value="Glucocorticoid receptor-like (DNA-binding domain)"/>
    <property type="match status" value="2"/>
</dbReference>
<gene>
    <name evidence="7" type="ORF">g.5134</name>
</gene>
<accession>A0A1B6H1P8</accession>
<proteinExistence type="predicted"/>
<keyword evidence="1 4" id="KW-0479">Metal-binding</keyword>
<dbReference type="Gene3D" id="2.10.110.10">
    <property type="entry name" value="Cysteine Rich Protein"/>
    <property type="match status" value="1"/>
</dbReference>
<feature type="region of interest" description="Disordered" evidence="5">
    <location>
        <begin position="369"/>
        <end position="389"/>
    </location>
</feature>